<name>A0A8J4YGU9_CHIOP</name>
<accession>A0A8J4YGU9</accession>
<organism evidence="1 2">
    <name type="scientific">Chionoecetes opilio</name>
    <name type="common">Atlantic snow crab</name>
    <name type="synonym">Cancer opilio</name>
    <dbReference type="NCBI Taxonomy" id="41210"/>
    <lineage>
        <taxon>Eukaryota</taxon>
        <taxon>Metazoa</taxon>
        <taxon>Ecdysozoa</taxon>
        <taxon>Arthropoda</taxon>
        <taxon>Crustacea</taxon>
        <taxon>Multicrustacea</taxon>
        <taxon>Malacostraca</taxon>
        <taxon>Eumalacostraca</taxon>
        <taxon>Eucarida</taxon>
        <taxon>Decapoda</taxon>
        <taxon>Pleocyemata</taxon>
        <taxon>Brachyura</taxon>
        <taxon>Eubrachyura</taxon>
        <taxon>Majoidea</taxon>
        <taxon>Majidae</taxon>
        <taxon>Chionoecetes</taxon>
    </lineage>
</organism>
<evidence type="ECO:0000313" key="1">
    <source>
        <dbReference type="EMBL" id="KAG0726268.1"/>
    </source>
</evidence>
<gene>
    <name evidence="1" type="ORF">GWK47_036961</name>
</gene>
<reference evidence="1" key="1">
    <citation type="submission" date="2020-07" db="EMBL/GenBank/DDBJ databases">
        <title>The High-quality genome of the commercially important snow crab, Chionoecetes opilio.</title>
        <authorList>
            <person name="Jeong J.-H."/>
            <person name="Ryu S."/>
        </authorList>
    </citation>
    <scope>NUCLEOTIDE SEQUENCE</scope>
    <source>
        <strain evidence="1">MADBK_172401_WGS</strain>
        <tissue evidence="1">Digestive gland</tissue>
    </source>
</reference>
<evidence type="ECO:0000313" key="2">
    <source>
        <dbReference type="Proteomes" id="UP000770661"/>
    </source>
</evidence>
<dbReference type="Proteomes" id="UP000770661">
    <property type="component" value="Unassembled WGS sequence"/>
</dbReference>
<dbReference type="AlphaFoldDB" id="A0A8J4YGU9"/>
<proteinExistence type="predicted"/>
<comment type="caution">
    <text evidence="1">The sequence shown here is derived from an EMBL/GenBank/DDBJ whole genome shotgun (WGS) entry which is preliminary data.</text>
</comment>
<sequence length="207" mass="21928">MAADFTLKEAEASPACVRVEPKQQKLRLLLYRGTVDHGELMDYTLDGVAGAATTPGKSLGVAVRDNLVVMWTRTTAAPYAPSPKSYLPARPRPLRGGGPGLWRPHGGVCSRAAASPPLRTSRSTDTRMNLHDALRGEGVLYFLPGATLRQAGVRGCAGITPPRPRGLPFIAGIRGARAVSRGQSVTLVTLPPLQLGTRSLRSLKTGS</sequence>
<protein>
    <submittedName>
        <fullName evidence="1">Uncharacterized protein</fullName>
    </submittedName>
</protein>
<dbReference type="EMBL" id="JACEEZ010004675">
    <property type="protein sequence ID" value="KAG0726268.1"/>
    <property type="molecule type" value="Genomic_DNA"/>
</dbReference>
<keyword evidence="2" id="KW-1185">Reference proteome</keyword>